<dbReference type="SUPFAM" id="SSF48452">
    <property type="entry name" value="TPR-like"/>
    <property type="match status" value="1"/>
</dbReference>
<dbReference type="AlphaFoldDB" id="A0A382B0D7"/>
<evidence type="ECO:0000256" key="2">
    <source>
        <dbReference type="ARBA" id="ARBA00022803"/>
    </source>
</evidence>
<gene>
    <name evidence="3" type="ORF">METZ01_LOCUS159865</name>
</gene>
<reference evidence="3" key="1">
    <citation type="submission" date="2018-05" db="EMBL/GenBank/DDBJ databases">
        <authorList>
            <person name="Lanie J.A."/>
            <person name="Ng W.-L."/>
            <person name="Kazmierczak K.M."/>
            <person name="Andrzejewski T.M."/>
            <person name="Davidsen T.M."/>
            <person name="Wayne K.J."/>
            <person name="Tettelin H."/>
            <person name="Glass J.I."/>
            <person name="Rusch D."/>
            <person name="Podicherti R."/>
            <person name="Tsui H.-C.T."/>
            <person name="Winkler M.E."/>
        </authorList>
    </citation>
    <scope>NUCLEOTIDE SEQUENCE</scope>
</reference>
<dbReference type="SMART" id="SM00028">
    <property type="entry name" value="TPR"/>
    <property type="match status" value="2"/>
</dbReference>
<sequence length="277" mass="31573">MINKNICFLAVVILFLFFVGTSLNLELVNAQNSPADLLNQGKSLVNHGMPNEAILIYDEFLRKDPNNVSALIEKGIALKHLQKFEEARNFLDAALKLEPDNVYAKIERLDVLRYLKDHDEIRRSSVEILGPNLEKIEYFDNPSCFSCFGYVPFLHPMRDTDDYIGSVHFEMRDSNDNLVGVVESDLIWYPTHPIFDNSLSKHPVSRTLEKDGNIYEMRKFIVKYNVNMDLNEIFLNKVTAHGEIGGVEISFLVTTNMGIAIAEGDHFVAEFEIGKKI</sequence>
<keyword evidence="1" id="KW-0677">Repeat</keyword>
<protein>
    <submittedName>
        <fullName evidence="3">Uncharacterized protein</fullName>
    </submittedName>
</protein>
<dbReference type="EMBL" id="UINC01027562">
    <property type="protein sequence ID" value="SVB07011.1"/>
    <property type="molecule type" value="Genomic_DNA"/>
</dbReference>
<dbReference type="Gene3D" id="1.25.40.10">
    <property type="entry name" value="Tetratricopeptide repeat domain"/>
    <property type="match status" value="1"/>
</dbReference>
<dbReference type="PROSITE" id="PS50005">
    <property type="entry name" value="TPR"/>
    <property type="match status" value="1"/>
</dbReference>
<dbReference type="InterPro" id="IPR019734">
    <property type="entry name" value="TPR_rpt"/>
</dbReference>
<keyword evidence="2" id="KW-0802">TPR repeat</keyword>
<accession>A0A382B0D7</accession>
<evidence type="ECO:0000313" key="3">
    <source>
        <dbReference type="EMBL" id="SVB07011.1"/>
    </source>
</evidence>
<name>A0A382B0D7_9ZZZZ</name>
<dbReference type="Pfam" id="PF14559">
    <property type="entry name" value="TPR_19"/>
    <property type="match status" value="1"/>
</dbReference>
<evidence type="ECO:0000256" key="1">
    <source>
        <dbReference type="ARBA" id="ARBA00022737"/>
    </source>
</evidence>
<dbReference type="PANTHER" id="PTHR44943">
    <property type="entry name" value="CELLULOSE SYNTHASE OPERON PROTEIN C"/>
    <property type="match status" value="1"/>
</dbReference>
<dbReference type="InterPro" id="IPR011990">
    <property type="entry name" value="TPR-like_helical_dom_sf"/>
</dbReference>
<dbReference type="InterPro" id="IPR051685">
    <property type="entry name" value="Ycf3/AcsC/BcsC/TPR_MFPF"/>
</dbReference>
<organism evidence="3">
    <name type="scientific">marine metagenome</name>
    <dbReference type="NCBI Taxonomy" id="408172"/>
    <lineage>
        <taxon>unclassified sequences</taxon>
        <taxon>metagenomes</taxon>
        <taxon>ecological metagenomes</taxon>
    </lineage>
</organism>
<dbReference type="PANTHER" id="PTHR44943:SF8">
    <property type="entry name" value="TPR REPEAT-CONTAINING PROTEIN MJ0263"/>
    <property type="match status" value="1"/>
</dbReference>
<proteinExistence type="predicted"/>